<gene>
    <name evidence="1 3" type="ORF">BDZ99DRAFT_521630</name>
</gene>
<dbReference type="Proteomes" id="UP000504636">
    <property type="component" value="Unplaced"/>
</dbReference>
<evidence type="ECO:0000313" key="2">
    <source>
        <dbReference type="Proteomes" id="UP000504636"/>
    </source>
</evidence>
<keyword evidence="2" id="KW-1185">Reference proteome</keyword>
<dbReference type="OrthoDB" id="265717at2759"/>
<accession>A0A6A6YMU4</accession>
<name>A0A6A6YMU4_9PEZI</name>
<dbReference type="GeneID" id="54466539"/>
<dbReference type="RefSeq" id="XP_033576151.1">
    <property type="nucleotide sequence ID" value="XM_033725646.1"/>
</dbReference>
<evidence type="ECO:0000313" key="1">
    <source>
        <dbReference type="EMBL" id="KAF2809187.1"/>
    </source>
</evidence>
<dbReference type="AlphaFoldDB" id="A0A6A6YMU4"/>
<dbReference type="EMBL" id="MU003702">
    <property type="protein sequence ID" value="KAF2809187.1"/>
    <property type="molecule type" value="Genomic_DNA"/>
</dbReference>
<reference evidence="3" key="2">
    <citation type="submission" date="2020-04" db="EMBL/GenBank/DDBJ databases">
        <authorList>
            <consortium name="NCBI Genome Project"/>
        </authorList>
    </citation>
    <scope>NUCLEOTIDE SEQUENCE</scope>
    <source>
        <strain evidence="3">CBS 304.34</strain>
    </source>
</reference>
<reference evidence="1 3" key="1">
    <citation type="journal article" date="2020" name="Stud. Mycol.">
        <title>101 Dothideomycetes genomes: a test case for predicting lifestyles and emergence of pathogens.</title>
        <authorList>
            <person name="Haridas S."/>
            <person name="Albert R."/>
            <person name="Binder M."/>
            <person name="Bloem J."/>
            <person name="Labutti K."/>
            <person name="Salamov A."/>
            <person name="Andreopoulos B."/>
            <person name="Baker S."/>
            <person name="Barry K."/>
            <person name="Bills G."/>
            <person name="Bluhm B."/>
            <person name="Cannon C."/>
            <person name="Castanera R."/>
            <person name="Culley D."/>
            <person name="Daum C."/>
            <person name="Ezra D."/>
            <person name="Gonzalez J."/>
            <person name="Henrissat B."/>
            <person name="Kuo A."/>
            <person name="Liang C."/>
            <person name="Lipzen A."/>
            <person name="Lutzoni F."/>
            <person name="Magnuson J."/>
            <person name="Mondo S."/>
            <person name="Nolan M."/>
            <person name="Ohm R."/>
            <person name="Pangilinan J."/>
            <person name="Park H.-J."/>
            <person name="Ramirez L."/>
            <person name="Alfaro M."/>
            <person name="Sun H."/>
            <person name="Tritt A."/>
            <person name="Yoshinaga Y."/>
            <person name="Zwiers L.-H."/>
            <person name="Turgeon B."/>
            <person name="Goodwin S."/>
            <person name="Spatafora J."/>
            <person name="Crous P."/>
            <person name="Grigoriev I."/>
        </authorList>
    </citation>
    <scope>NUCLEOTIDE SEQUENCE</scope>
    <source>
        <strain evidence="1 3">CBS 304.34</strain>
    </source>
</reference>
<evidence type="ECO:0000313" key="3">
    <source>
        <dbReference type="RefSeq" id="XP_033576151.1"/>
    </source>
</evidence>
<proteinExistence type="predicted"/>
<organism evidence="1">
    <name type="scientific">Mytilinidion resinicola</name>
    <dbReference type="NCBI Taxonomy" id="574789"/>
    <lineage>
        <taxon>Eukaryota</taxon>
        <taxon>Fungi</taxon>
        <taxon>Dikarya</taxon>
        <taxon>Ascomycota</taxon>
        <taxon>Pezizomycotina</taxon>
        <taxon>Dothideomycetes</taxon>
        <taxon>Pleosporomycetidae</taxon>
        <taxon>Mytilinidiales</taxon>
        <taxon>Mytilinidiaceae</taxon>
        <taxon>Mytilinidion</taxon>
    </lineage>
</organism>
<protein>
    <submittedName>
        <fullName evidence="1 3">Uncharacterized protein</fullName>
    </submittedName>
</protein>
<sequence length="68" mass="7648">MRKEPFGAWVSMLDTVYEYGWLVFSDRTHPDFPDEQELVAIVYDGFGDGLDASEFSVEADPIEADPSS</sequence>
<reference evidence="3" key="3">
    <citation type="submission" date="2025-04" db="UniProtKB">
        <authorList>
            <consortium name="RefSeq"/>
        </authorList>
    </citation>
    <scope>IDENTIFICATION</scope>
    <source>
        <strain evidence="3">CBS 304.34</strain>
    </source>
</reference>